<name>A0A238VNP6_9ACTN</name>
<evidence type="ECO:0000256" key="1">
    <source>
        <dbReference type="SAM" id="MobiDB-lite"/>
    </source>
</evidence>
<feature type="region of interest" description="Disordered" evidence="1">
    <location>
        <begin position="193"/>
        <end position="215"/>
    </location>
</feature>
<dbReference type="EMBL" id="FZNP01000002">
    <property type="protein sequence ID" value="SNR35784.1"/>
    <property type="molecule type" value="Genomic_DNA"/>
</dbReference>
<evidence type="ECO:0000256" key="2">
    <source>
        <dbReference type="SAM" id="Phobius"/>
    </source>
</evidence>
<evidence type="ECO:0000313" key="3">
    <source>
        <dbReference type="EMBL" id="SNR35784.1"/>
    </source>
</evidence>
<keyword evidence="4" id="KW-1185">Reference proteome</keyword>
<sequence length="365" mass="39031">MTASRHLRAAWGRGRQRRAPVRRRVSVLSAALLALGAALLVVSLLPAPASEVVLSGRRGADPSGRPQAAGPLAAGPVRLAVEVLPAAQAPGRMRSVGHAALGAPVDWGKTEDIETIDTDPGGKLQFDPATGRIRACDHNNDGHLVRGYAIVDGQEVIDVRAAGKGKCDEAEIPGYKRTADAKYQFKVCLRRSDSDPDGYCNTSDSGQWPKEDKKNDSCWDLKTDQEKIDCVGGPEEYCDQWQHSSGMFPKECKKEHSDKKTTALKPPTGRKPDINARPDASLPHGHAKGVSGVTEPVEPMLRWLIWTALAACVLGFILVGGTMALKHRRGEFGAHAVGLGWVMVACVMAGSGLAIAFVSLLLDPF</sequence>
<dbReference type="Proteomes" id="UP000198420">
    <property type="component" value="Unassembled WGS sequence"/>
</dbReference>
<protein>
    <submittedName>
        <fullName evidence="3">Uncharacterized protein</fullName>
    </submittedName>
</protein>
<keyword evidence="2" id="KW-1133">Transmembrane helix</keyword>
<feature type="transmembrane region" description="Helical" evidence="2">
    <location>
        <begin position="337"/>
        <end position="362"/>
    </location>
</feature>
<gene>
    <name evidence="3" type="ORF">SAMN06265355_102114</name>
</gene>
<feature type="compositionally biased region" description="Basic and acidic residues" evidence="1">
    <location>
        <begin position="250"/>
        <end position="261"/>
    </location>
</feature>
<evidence type="ECO:0000313" key="4">
    <source>
        <dbReference type="Proteomes" id="UP000198420"/>
    </source>
</evidence>
<keyword evidence="2" id="KW-0812">Transmembrane</keyword>
<feature type="transmembrane region" description="Helical" evidence="2">
    <location>
        <begin position="303"/>
        <end position="325"/>
    </location>
</feature>
<reference evidence="4" key="1">
    <citation type="submission" date="2017-06" db="EMBL/GenBank/DDBJ databases">
        <authorList>
            <person name="Varghese N."/>
            <person name="Submissions S."/>
        </authorList>
    </citation>
    <scope>NUCLEOTIDE SEQUENCE [LARGE SCALE GENOMIC DNA]</scope>
    <source>
        <strain evidence="4">DSM 44485</strain>
    </source>
</reference>
<organism evidence="3 4">
    <name type="scientific">Actinomadura mexicana</name>
    <dbReference type="NCBI Taxonomy" id="134959"/>
    <lineage>
        <taxon>Bacteria</taxon>
        <taxon>Bacillati</taxon>
        <taxon>Actinomycetota</taxon>
        <taxon>Actinomycetes</taxon>
        <taxon>Streptosporangiales</taxon>
        <taxon>Thermomonosporaceae</taxon>
        <taxon>Actinomadura</taxon>
    </lineage>
</organism>
<dbReference type="AlphaFoldDB" id="A0A238VNP6"/>
<accession>A0A238VNP6</accession>
<feature type="region of interest" description="Disordered" evidence="1">
    <location>
        <begin position="249"/>
        <end position="291"/>
    </location>
</feature>
<keyword evidence="2" id="KW-0472">Membrane</keyword>
<proteinExistence type="predicted"/>